<gene>
    <name evidence="6" type="ORF">ACFQ5G_13065</name>
</gene>
<dbReference type="PROSITE" id="PS00086">
    <property type="entry name" value="CYTOCHROME_P450"/>
    <property type="match status" value="1"/>
</dbReference>
<dbReference type="InterPro" id="IPR001128">
    <property type="entry name" value="Cyt_P450"/>
</dbReference>
<protein>
    <submittedName>
        <fullName evidence="6">Cytochrome P450</fullName>
    </submittedName>
</protein>
<dbReference type="PANTHER" id="PTHR24305">
    <property type="entry name" value="CYTOCHROME P450"/>
    <property type="match status" value="1"/>
</dbReference>
<name>A0ABW4A6N6_9ACTN</name>
<dbReference type="SUPFAM" id="SSF48264">
    <property type="entry name" value="Cytochrome P450"/>
    <property type="match status" value="1"/>
</dbReference>
<organism evidence="6 7">
    <name type="scientific">Actinoplanes sichuanensis</name>
    <dbReference type="NCBI Taxonomy" id="512349"/>
    <lineage>
        <taxon>Bacteria</taxon>
        <taxon>Bacillati</taxon>
        <taxon>Actinomycetota</taxon>
        <taxon>Actinomycetes</taxon>
        <taxon>Micromonosporales</taxon>
        <taxon>Micromonosporaceae</taxon>
        <taxon>Actinoplanes</taxon>
    </lineage>
</organism>
<comment type="cofactor">
    <cofactor evidence="1">
        <name>heme</name>
        <dbReference type="ChEBI" id="CHEBI:30413"/>
    </cofactor>
</comment>
<dbReference type="InterPro" id="IPR050121">
    <property type="entry name" value="Cytochrome_P450_monoxygenase"/>
</dbReference>
<keyword evidence="4 5" id="KW-0408">Iron</keyword>
<dbReference type="EMBL" id="JBHTMK010000017">
    <property type="protein sequence ID" value="MFD1366277.1"/>
    <property type="molecule type" value="Genomic_DNA"/>
</dbReference>
<proteinExistence type="inferred from homology"/>
<dbReference type="Proteomes" id="UP001597183">
    <property type="component" value="Unassembled WGS sequence"/>
</dbReference>
<evidence type="ECO:0000256" key="3">
    <source>
        <dbReference type="ARBA" id="ARBA00022723"/>
    </source>
</evidence>
<keyword evidence="7" id="KW-1185">Reference proteome</keyword>
<dbReference type="PRINTS" id="PR00465">
    <property type="entry name" value="EP450IV"/>
</dbReference>
<keyword evidence="5" id="KW-0503">Monooxygenase</keyword>
<evidence type="ECO:0000313" key="6">
    <source>
        <dbReference type="EMBL" id="MFD1366277.1"/>
    </source>
</evidence>
<evidence type="ECO:0000256" key="5">
    <source>
        <dbReference type="RuleBase" id="RU000461"/>
    </source>
</evidence>
<dbReference type="InterPro" id="IPR002403">
    <property type="entry name" value="Cyt_P450_E_grp-IV"/>
</dbReference>
<dbReference type="InterPro" id="IPR036396">
    <property type="entry name" value="Cyt_P450_sf"/>
</dbReference>
<reference evidence="7" key="1">
    <citation type="journal article" date="2019" name="Int. J. Syst. Evol. Microbiol.">
        <title>The Global Catalogue of Microorganisms (GCM) 10K type strain sequencing project: providing services to taxonomists for standard genome sequencing and annotation.</title>
        <authorList>
            <consortium name="The Broad Institute Genomics Platform"/>
            <consortium name="The Broad Institute Genome Sequencing Center for Infectious Disease"/>
            <person name="Wu L."/>
            <person name="Ma J."/>
        </authorList>
    </citation>
    <scope>NUCLEOTIDE SEQUENCE [LARGE SCALE GENOMIC DNA]</scope>
    <source>
        <strain evidence="7">CCM 7526</strain>
    </source>
</reference>
<comment type="caution">
    <text evidence="6">The sequence shown here is derived from an EMBL/GenBank/DDBJ whole genome shotgun (WGS) entry which is preliminary data.</text>
</comment>
<keyword evidence="5" id="KW-0560">Oxidoreductase</keyword>
<evidence type="ECO:0000256" key="2">
    <source>
        <dbReference type="ARBA" id="ARBA00010617"/>
    </source>
</evidence>
<dbReference type="InterPro" id="IPR017972">
    <property type="entry name" value="Cyt_P450_CS"/>
</dbReference>
<keyword evidence="3 5" id="KW-0479">Metal-binding</keyword>
<dbReference type="PANTHER" id="PTHR24305:SF166">
    <property type="entry name" value="CYTOCHROME P450 12A4, MITOCHONDRIAL-RELATED"/>
    <property type="match status" value="1"/>
</dbReference>
<evidence type="ECO:0000313" key="7">
    <source>
        <dbReference type="Proteomes" id="UP001597183"/>
    </source>
</evidence>
<evidence type="ECO:0000256" key="1">
    <source>
        <dbReference type="ARBA" id="ARBA00001971"/>
    </source>
</evidence>
<sequence>MITELPSPPAWPVLGHLPALARGGRPHRVLEEWCDRYGSTYRLRLPAGPAVVTADPKIVQSILRGRPHLFRREPHIIRTIEATGVHGVFTAEGTRWHADRKAANDLLAHDPHTAVTRAVTRLRDRWSARAQAGQQIPVLADLMRLSLDVTLAVSTGQDLDAVDDPDGPLQTLIPRLFPAIHRRINAPFPLPRDRNLQRLLRSARDLLPVDHFGTVITLLLAGQDTTAAAAGWSLQYLAADPEEHARVRAEADEAFRAGEFTAEAVTAGRLRYTHAAVREAVRLRPPASLTVVEAVEAVELLGEDTLVHARPGIPIWVLMAYGARRFPDAAVFRPSRWLTDRAPTDAPYLPFGGGPRVCPGRDLALLTATAAVAMTARDFDLHTSGPPRERVAFTMRPDRLTLTLTPR</sequence>
<dbReference type="Pfam" id="PF00067">
    <property type="entry name" value="p450"/>
    <property type="match status" value="2"/>
</dbReference>
<dbReference type="PRINTS" id="PR00385">
    <property type="entry name" value="P450"/>
</dbReference>
<comment type="similarity">
    <text evidence="2 5">Belongs to the cytochrome P450 family.</text>
</comment>
<dbReference type="RefSeq" id="WP_317795675.1">
    <property type="nucleotide sequence ID" value="NZ_AP028461.1"/>
</dbReference>
<accession>A0ABW4A6N6</accession>
<keyword evidence="5" id="KW-0349">Heme</keyword>
<evidence type="ECO:0000256" key="4">
    <source>
        <dbReference type="ARBA" id="ARBA00023004"/>
    </source>
</evidence>
<dbReference type="Gene3D" id="1.10.630.10">
    <property type="entry name" value="Cytochrome P450"/>
    <property type="match status" value="1"/>
</dbReference>